<organism evidence="2 3">
    <name type="scientific">Stella humosa</name>
    <dbReference type="NCBI Taxonomy" id="94"/>
    <lineage>
        <taxon>Bacteria</taxon>
        <taxon>Pseudomonadati</taxon>
        <taxon>Pseudomonadota</taxon>
        <taxon>Alphaproteobacteria</taxon>
        <taxon>Rhodospirillales</taxon>
        <taxon>Stellaceae</taxon>
        <taxon>Stella</taxon>
    </lineage>
</organism>
<keyword evidence="1" id="KW-0456">Lyase</keyword>
<accession>A0A3N1KNL7</accession>
<dbReference type="SUPFAM" id="SSF54637">
    <property type="entry name" value="Thioesterase/thiol ester dehydrase-isomerase"/>
    <property type="match status" value="1"/>
</dbReference>
<dbReference type="InterPro" id="IPR013114">
    <property type="entry name" value="FabA_FabZ"/>
</dbReference>
<dbReference type="GO" id="GO:0016829">
    <property type="term" value="F:lyase activity"/>
    <property type="evidence" value="ECO:0007669"/>
    <property type="project" value="UniProtKB-KW"/>
</dbReference>
<dbReference type="PANTHER" id="PTHR30272">
    <property type="entry name" value="3-HYDROXYACYL-[ACYL-CARRIER-PROTEIN] DEHYDRATASE"/>
    <property type="match status" value="1"/>
</dbReference>
<dbReference type="PANTHER" id="PTHR30272:SF1">
    <property type="entry name" value="3-HYDROXYACYL-[ACYL-CARRIER-PROTEIN] DEHYDRATASE"/>
    <property type="match status" value="1"/>
</dbReference>
<evidence type="ECO:0000313" key="2">
    <source>
        <dbReference type="EMBL" id="ROP83313.1"/>
    </source>
</evidence>
<sequence>MEFESFRLVDQLERLTLDPGRIAMRGVVPTRSTILDAHFPGHPIMPGVLMVEAMAQTSGFLLLAINKAERMPFLAEVKEAKLRAFVAPGTVLSIEADLEHEGSGYAVTHGRILRDGKRVAEAELRFRTVPFPSAELAAMTRAEMARVGIPATAEPTDGERA</sequence>
<dbReference type="InterPro" id="IPR029069">
    <property type="entry name" value="HotDog_dom_sf"/>
</dbReference>
<gene>
    <name evidence="2" type="ORF">EDC65_4846</name>
</gene>
<name>A0A3N1KNL7_9PROT</name>
<comment type="caution">
    <text evidence="2">The sequence shown here is derived from an EMBL/GenBank/DDBJ whole genome shotgun (WGS) entry which is preliminary data.</text>
</comment>
<reference evidence="2 3" key="1">
    <citation type="submission" date="2018-11" db="EMBL/GenBank/DDBJ databases">
        <title>Genomic Encyclopedia of Type Strains, Phase IV (KMG-IV): sequencing the most valuable type-strain genomes for metagenomic binning, comparative biology and taxonomic classification.</title>
        <authorList>
            <person name="Goeker M."/>
        </authorList>
    </citation>
    <scope>NUCLEOTIDE SEQUENCE [LARGE SCALE GENOMIC DNA]</scope>
    <source>
        <strain evidence="2 3">DSM 5900</strain>
    </source>
</reference>
<dbReference type="EMBL" id="RJKX01000017">
    <property type="protein sequence ID" value="ROP83313.1"/>
    <property type="molecule type" value="Genomic_DNA"/>
</dbReference>
<evidence type="ECO:0000313" key="3">
    <source>
        <dbReference type="Proteomes" id="UP000278222"/>
    </source>
</evidence>
<proteinExistence type="predicted"/>
<evidence type="ECO:0000256" key="1">
    <source>
        <dbReference type="ARBA" id="ARBA00023239"/>
    </source>
</evidence>
<dbReference type="AlphaFoldDB" id="A0A3N1KNL7"/>
<dbReference type="RefSeq" id="WP_123694444.1">
    <property type="nucleotide sequence ID" value="NZ_AP019700.1"/>
</dbReference>
<dbReference type="Pfam" id="PF07977">
    <property type="entry name" value="FabA"/>
    <property type="match status" value="1"/>
</dbReference>
<keyword evidence="3" id="KW-1185">Reference proteome</keyword>
<dbReference type="Proteomes" id="UP000278222">
    <property type="component" value="Unassembled WGS sequence"/>
</dbReference>
<protein>
    <submittedName>
        <fullName evidence="2">3-hydroxyacyl-[acyl-carrier-protein] dehydratase</fullName>
    </submittedName>
</protein>
<dbReference type="Gene3D" id="3.10.129.10">
    <property type="entry name" value="Hotdog Thioesterase"/>
    <property type="match status" value="1"/>
</dbReference>
<dbReference type="OrthoDB" id="9812462at2"/>